<keyword evidence="5" id="KW-0574">Periplasm</keyword>
<dbReference type="NCBIfam" id="TIGR00971">
    <property type="entry name" value="3a0106s03"/>
    <property type="match status" value="1"/>
</dbReference>
<evidence type="ECO:0000256" key="4">
    <source>
        <dbReference type="ARBA" id="ARBA00022729"/>
    </source>
</evidence>
<proteinExistence type="inferred from homology"/>
<evidence type="ECO:0000256" key="5">
    <source>
        <dbReference type="ARBA" id="ARBA00022764"/>
    </source>
</evidence>
<dbReference type="NCBIfam" id="NF008022">
    <property type="entry name" value="PRK10752.1"/>
    <property type="match status" value="1"/>
</dbReference>
<feature type="chain" id="PRO_5012422105" description="Sulfate-binding protein" evidence="8">
    <location>
        <begin position="39"/>
        <end position="351"/>
    </location>
</feature>
<comment type="function">
    <text evidence="6">This protein specifically binds sulfate and is involved in its transmembrane transport.</text>
</comment>
<sequence>MTHKNAQKTALLSAVTRRRALMLAAAVPLLGAPVLALAQQQPTTLLNVSYDVARELYKQINPAFVAAYKAKTGQTITVNQSHGGSSKQIGSVIGGLEADVVTMNQATDVDTLAEKGLTGADWRSKFPNGAAPYSSTMLFLVRKGNPKGIKDWADLARGGVAVIIPNPKVTGNGRYGYLAAWGSVIAKGGTEAQAKDFVAKVLANVPVLDGGGRGATTTFTQRGIGDVLLTFESEAELIENEFGKGQFEVVYPSISIEADAPVAVVDKVAAKKGTAALAKAYLDFLWTPEGQEIIAANNFRPRDPAVFKKNAQRFAPIKLFTVDQTLGGWAKIGKTHFADGGTYDQIMAAKR</sequence>
<dbReference type="PROSITE" id="PS00401">
    <property type="entry name" value="PROK_SULFATE_BIND_1"/>
    <property type="match status" value="1"/>
</dbReference>
<dbReference type="NCBIfam" id="NF008106">
    <property type="entry name" value="PRK10852.1"/>
    <property type="match status" value="1"/>
</dbReference>
<evidence type="ECO:0000313" key="10">
    <source>
        <dbReference type="Proteomes" id="UP000197468"/>
    </source>
</evidence>
<dbReference type="PANTHER" id="PTHR30368:SF2">
    <property type="entry name" value="SULFATE-BINDING PROTEIN"/>
    <property type="match status" value="1"/>
</dbReference>
<dbReference type="GO" id="GO:1902358">
    <property type="term" value="P:sulfate transmembrane transport"/>
    <property type="evidence" value="ECO:0007669"/>
    <property type="project" value="InterPro"/>
</dbReference>
<dbReference type="Pfam" id="PF13531">
    <property type="entry name" value="SBP_bac_11"/>
    <property type="match status" value="1"/>
</dbReference>
<feature type="signal peptide" evidence="8">
    <location>
        <begin position="1"/>
        <end position="38"/>
    </location>
</feature>
<dbReference type="Gene3D" id="3.40.190.10">
    <property type="entry name" value="Periplasmic binding protein-like II"/>
    <property type="match status" value="2"/>
</dbReference>
<accession>A0A246IYK1</accession>
<keyword evidence="4 8" id="KW-0732">Signal</keyword>
<comment type="caution">
    <text evidence="9">The sequence shown here is derived from an EMBL/GenBank/DDBJ whole genome shotgun (WGS) entry which is preliminary data.</text>
</comment>
<dbReference type="InterPro" id="IPR000957">
    <property type="entry name" value="Sulphate/thiosulphate-bd_CS"/>
</dbReference>
<comment type="subcellular location">
    <subcellularLocation>
        <location evidence="1">Periplasm</location>
    </subcellularLocation>
</comment>
<comment type="similarity">
    <text evidence="2">Belongs to the prokaryotic sulfate-binding protein family.</text>
</comment>
<evidence type="ECO:0000256" key="1">
    <source>
        <dbReference type="ARBA" id="ARBA00004418"/>
    </source>
</evidence>
<protein>
    <recommendedName>
        <fullName evidence="7">Sulfate-binding protein</fullName>
    </recommendedName>
</protein>
<dbReference type="PANTHER" id="PTHR30368">
    <property type="entry name" value="SULFATE-BINDING PROTEIN"/>
    <property type="match status" value="1"/>
</dbReference>
<evidence type="ECO:0000256" key="7">
    <source>
        <dbReference type="ARBA" id="ARBA00041180"/>
    </source>
</evidence>
<organism evidence="9 10">
    <name type="scientific">Roseateles aquatilis</name>
    <dbReference type="NCBI Taxonomy" id="431061"/>
    <lineage>
        <taxon>Bacteria</taxon>
        <taxon>Pseudomonadati</taxon>
        <taxon>Pseudomonadota</taxon>
        <taxon>Betaproteobacteria</taxon>
        <taxon>Burkholderiales</taxon>
        <taxon>Sphaerotilaceae</taxon>
        <taxon>Roseateles</taxon>
    </lineage>
</organism>
<dbReference type="AlphaFoldDB" id="A0A246IYK1"/>
<dbReference type="InterPro" id="IPR005669">
    <property type="entry name" value="Thiosulph/SO4-bd"/>
</dbReference>
<evidence type="ECO:0000256" key="2">
    <source>
        <dbReference type="ARBA" id="ARBA00006099"/>
    </source>
</evidence>
<keyword evidence="10" id="KW-1185">Reference proteome</keyword>
<dbReference type="SUPFAM" id="SSF53850">
    <property type="entry name" value="Periplasmic binding protein-like II"/>
    <property type="match status" value="1"/>
</dbReference>
<reference evidence="9 10" key="1">
    <citation type="journal article" date="2008" name="Int. J. Syst. Evol. Microbiol.">
        <title>Description of Roseateles aquatilis sp. nov. and Roseateles terrae sp. nov., in the class Betaproteobacteria, and emended description of the genus Roseateles.</title>
        <authorList>
            <person name="Gomila M."/>
            <person name="Bowien B."/>
            <person name="Falsen E."/>
            <person name="Moore E.R."/>
            <person name="Lalucat J."/>
        </authorList>
    </citation>
    <scope>NUCLEOTIDE SEQUENCE [LARGE SCALE GENOMIC DNA]</scope>
    <source>
        <strain evidence="9 10">CCUG 48205</strain>
    </source>
</reference>
<dbReference type="EMBL" id="NIOF01000014">
    <property type="protein sequence ID" value="OWQ85147.1"/>
    <property type="molecule type" value="Genomic_DNA"/>
</dbReference>
<dbReference type="GO" id="GO:0140104">
    <property type="term" value="F:molecular carrier activity"/>
    <property type="evidence" value="ECO:0007669"/>
    <property type="project" value="InterPro"/>
</dbReference>
<dbReference type="OrthoDB" id="9802127at2"/>
<evidence type="ECO:0000256" key="3">
    <source>
        <dbReference type="ARBA" id="ARBA00022448"/>
    </source>
</evidence>
<dbReference type="CDD" id="cd01005">
    <property type="entry name" value="PBP2_CysP"/>
    <property type="match status" value="1"/>
</dbReference>
<evidence type="ECO:0000256" key="6">
    <source>
        <dbReference type="ARBA" id="ARBA00037097"/>
    </source>
</evidence>
<dbReference type="Proteomes" id="UP000197468">
    <property type="component" value="Unassembled WGS sequence"/>
</dbReference>
<keyword evidence="3" id="KW-0813">Transport</keyword>
<evidence type="ECO:0000313" key="9">
    <source>
        <dbReference type="EMBL" id="OWQ85147.1"/>
    </source>
</evidence>
<dbReference type="GO" id="GO:0042597">
    <property type="term" value="C:periplasmic space"/>
    <property type="evidence" value="ECO:0007669"/>
    <property type="project" value="UniProtKB-SubCell"/>
</dbReference>
<gene>
    <name evidence="9" type="ORF">CDN99_23390</name>
</gene>
<name>A0A246IYK1_9BURK</name>
<dbReference type="RefSeq" id="WP_088387307.1">
    <property type="nucleotide sequence ID" value="NZ_NIOF01000014.1"/>
</dbReference>
<evidence type="ECO:0000256" key="8">
    <source>
        <dbReference type="SAM" id="SignalP"/>
    </source>
</evidence>